<keyword evidence="3" id="KW-0805">Transcription regulation</keyword>
<evidence type="ECO:0000313" key="10">
    <source>
        <dbReference type="Proteomes" id="UP000614350"/>
    </source>
</evidence>
<dbReference type="GO" id="GO:0000977">
    <property type="term" value="F:RNA polymerase II transcription regulatory region sequence-specific DNA binding"/>
    <property type="evidence" value="ECO:0007669"/>
    <property type="project" value="TreeGrafter"/>
</dbReference>
<accession>A0A834KEU0</accession>
<dbReference type="PANTHER" id="PTHR13044">
    <property type="entry name" value="ACTIVATING TRANSCRIPTION FACTOR ATF 4/5"/>
    <property type="match status" value="1"/>
</dbReference>
<feature type="compositionally biased region" description="Polar residues" evidence="7">
    <location>
        <begin position="247"/>
        <end position="259"/>
    </location>
</feature>
<feature type="domain" description="BZIP" evidence="8">
    <location>
        <begin position="296"/>
        <end position="359"/>
    </location>
</feature>
<feature type="compositionally biased region" description="Basic and acidic residues" evidence="7">
    <location>
        <begin position="294"/>
        <end position="306"/>
    </location>
</feature>
<comment type="subcellular location">
    <subcellularLocation>
        <location evidence="1">Nucleus</location>
    </subcellularLocation>
</comment>
<feature type="region of interest" description="Disordered" evidence="7">
    <location>
        <begin position="239"/>
        <end position="317"/>
    </location>
</feature>
<keyword evidence="6" id="KW-0539">Nucleus</keyword>
<sequence>MVTNQDQEMWVWKLEPESPKGTSQADAEDDWFLLDDKSLELTKYAAEPVMYDDQPTNRAQVATKLLEELDEWIKEEPFSDWLEDKIDVPIFEELPEPECGQNKPVVYPIITKNHEQHDNTQTLLEEFETVLEDVEACHQIIPSSVSTLTPPQSPPPNKSLVVDTQLLVTLQPVQTIQPIISSQQPVYNIIIPQEKQPDVYQTEVCIPEQWNTENVSLDPLGGDVANDLAVVDEYVRSHTEDIPPYSPCTSPSGSCASSEDSTDDPDWIAETSNNKKQSSYINNKNRHKPYSRPSVEDKKVRKKEQNKNAATRYRQKKKQEIKDILGEERELTEHNEKLQCQVKDLQREIGYLKGLMRDLFKAKGLMKLANVTPLGNTEDLFGKQPYEVLTSGNLLLSNILEVLHMVSLRYANLFIPNNF</sequence>
<evidence type="ECO:0000256" key="2">
    <source>
        <dbReference type="ARBA" id="ARBA00007163"/>
    </source>
</evidence>
<feature type="compositionally biased region" description="Polar residues" evidence="7">
    <location>
        <begin position="270"/>
        <end position="283"/>
    </location>
</feature>
<dbReference type="PROSITE" id="PS00036">
    <property type="entry name" value="BZIP_BASIC"/>
    <property type="match status" value="1"/>
</dbReference>
<evidence type="ECO:0000256" key="6">
    <source>
        <dbReference type="ARBA" id="ARBA00023242"/>
    </source>
</evidence>
<dbReference type="SUPFAM" id="SSF57959">
    <property type="entry name" value="Leucine zipper domain"/>
    <property type="match status" value="1"/>
</dbReference>
<proteinExistence type="inferred from homology"/>
<dbReference type="PROSITE" id="PS50217">
    <property type="entry name" value="BZIP"/>
    <property type="match status" value="1"/>
</dbReference>
<dbReference type="Proteomes" id="UP000614350">
    <property type="component" value="Unassembled WGS sequence"/>
</dbReference>
<dbReference type="Gene3D" id="1.20.5.170">
    <property type="match status" value="1"/>
</dbReference>
<dbReference type="AlphaFoldDB" id="A0A834KEU0"/>
<evidence type="ECO:0000313" key="9">
    <source>
        <dbReference type="EMBL" id="KAF7405398.1"/>
    </source>
</evidence>
<dbReference type="GO" id="GO:0001228">
    <property type="term" value="F:DNA-binding transcription activator activity, RNA polymerase II-specific"/>
    <property type="evidence" value="ECO:0007669"/>
    <property type="project" value="TreeGrafter"/>
</dbReference>
<dbReference type="FunFam" id="1.20.5.170:FF:000021">
    <property type="entry name" value="Cyclic AMP-dependent transcription factor ATF-4"/>
    <property type="match status" value="1"/>
</dbReference>
<dbReference type="Pfam" id="PF00170">
    <property type="entry name" value="bZIP_1"/>
    <property type="match status" value="1"/>
</dbReference>
<evidence type="ECO:0000256" key="7">
    <source>
        <dbReference type="SAM" id="MobiDB-lite"/>
    </source>
</evidence>
<evidence type="ECO:0000256" key="4">
    <source>
        <dbReference type="ARBA" id="ARBA00023125"/>
    </source>
</evidence>
<dbReference type="CDD" id="cd14692">
    <property type="entry name" value="bZIP_ATF4"/>
    <property type="match status" value="1"/>
</dbReference>
<comment type="similarity">
    <text evidence="2">Belongs to the bZIP family.</text>
</comment>
<dbReference type="InterPro" id="IPR046347">
    <property type="entry name" value="bZIP_sf"/>
</dbReference>
<gene>
    <name evidence="9" type="ORF">HZH66_004304</name>
</gene>
<dbReference type="SMART" id="SM00338">
    <property type="entry name" value="BRLZ"/>
    <property type="match status" value="1"/>
</dbReference>
<keyword evidence="4" id="KW-0238">DNA-binding</keyword>
<organism evidence="9 10">
    <name type="scientific">Vespula vulgaris</name>
    <name type="common">Yellow jacket</name>
    <name type="synonym">Wasp</name>
    <dbReference type="NCBI Taxonomy" id="7454"/>
    <lineage>
        <taxon>Eukaryota</taxon>
        <taxon>Metazoa</taxon>
        <taxon>Ecdysozoa</taxon>
        <taxon>Arthropoda</taxon>
        <taxon>Hexapoda</taxon>
        <taxon>Insecta</taxon>
        <taxon>Pterygota</taxon>
        <taxon>Neoptera</taxon>
        <taxon>Endopterygota</taxon>
        <taxon>Hymenoptera</taxon>
        <taxon>Apocrita</taxon>
        <taxon>Aculeata</taxon>
        <taxon>Vespoidea</taxon>
        <taxon>Vespidae</taxon>
        <taxon>Vespinae</taxon>
        <taxon>Vespula</taxon>
    </lineage>
</organism>
<dbReference type="InterPro" id="IPR004827">
    <property type="entry name" value="bZIP"/>
</dbReference>
<evidence type="ECO:0000256" key="5">
    <source>
        <dbReference type="ARBA" id="ARBA00023163"/>
    </source>
</evidence>
<dbReference type="EMBL" id="JACSEA010000003">
    <property type="protein sequence ID" value="KAF7405398.1"/>
    <property type="molecule type" value="Genomic_DNA"/>
</dbReference>
<dbReference type="GO" id="GO:0005634">
    <property type="term" value="C:nucleus"/>
    <property type="evidence" value="ECO:0007669"/>
    <property type="project" value="UniProtKB-SubCell"/>
</dbReference>
<reference evidence="9" key="1">
    <citation type="journal article" date="2020" name="G3 (Bethesda)">
        <title>High-Quality Assemblies for Three Invasive Social Wasps from the &lt;i&gt;Vespula&lt;/i&gt; Genus.</title>
        <authorList>
            <person name="Harrop T.W.R."/>
            <person name="Guhlin J."/>
            <person name="McLaughlin G.M."/>
            <person name="Permina E."/>
            <person name="Stockwell P."/>
            <person name="Gilligan J."/>
            <person name="Le Lec M.F."/>
            <person name="Gruber M.A.M."/>
            <person name="Quinn O."/>
            <person name="Lovegrove M."/>
            <person name="Duncan E.J."/>
            <person name="Remnant E.J."/>
            <person name="Van Eeckhoven J."/>
            <person name="Graham B."/>
            <person name="Knapp R.A."/>
            <person name="Langford K.W."/>
            <person name="Kronenberg Z."/>
            <person name="Press M.O."/>
            <person name="Eacker S.M."/>
            <person name="Wilson-Rankin E.E."/>
            <person name="Purcell J."/>
            <person name="Lester P.J."/>
            <person name="Dearden P.K."/>
        </authorList>
    </citation>
    <scope>NUCLEOTIDE SEQUENCE</scope>
    <source>
        <strain evidence="9">Marl-1</strain>
    </source>
</reference>
<evidence type="ECO:0000259" key="8">
    <source>
        <dbReference type="PROSITE" id="PS50217"/>
    </source>
</evidence>
<keyword evidence="5" id="KW-0804">Transcription</keyword>
<evidence type="ECO:0000256" key="1">
    <source>
        <dbReference type="ARBA" id="ARBA00004123"/>
    </source>
</evidence>
<comment type="caution">
    <text evidence="9">The sequence shown here is derived from an EMBL/GenBank/DDBJ whole genome shotgun (WGS) entry which is preliminary data.</text>
</comment>
<evidence type="ECO:0000256" key="3">
    <source>
        <dbReference type="ARBA" id="ARBA00023015"/>
    </source>
</evidence>
<protein>
    <recommendedName>
        <fullName evidence="8">BZIP domain-containing protein</fullName>
    </recommendedName>
</protein>
<name>A0A834KEU0_VESVU</name>
<keyword evidence="10" id="KW-1185">Reference proteome</keyword>
<dbReference type="PANTHER" id="PTHR13044:SF14">
    <property type="entry name" value="CRYPTOCEPHAL, ISOFORM A"/>
    <property type="match status" value="1"/>
</dbReference>